<evidence type="ECO:0000313" key="2">
    <source>
        <dbReference type="Proteomes" id="UP000466586"/>
    </source>
</evidence>
<accession>A0A7K1Y7K0</accession>
<dbReference type="InterPro" id="IPR003718">
    <property type="entry name" value="OsmC/Ohr_fam"/>
</dbReference>
<dbReference type="AlphaFoldDB" id="A0A7K1Y7K0"/>
<evidence type="ECO:0000313" key="1">
    <source>
        <dbReference type="EMBL" id="MXV50552.1"/>
    </source>
</evidence>
<reference evidence="1 2" key="1">
    <citation type="submission" date="2019-11" db="EMBL/GenBank/DDBJ databases">
        <title>Pedobacter sp. HMF7647 Genome sequencing and assembly.</title>
        <authorList>
            <person name="Kang H."/>
            <person name="Kim H."/>
            <person name="Joh K."/>
        </authorList>
    </citation>
    <scope>NUCLEOTIDE SEQUENCE [LARGE SCALE GENOMIC DNA]</scope>
    <source>
        <strain evidence="1 2">HMF7647</strain>
    </source>
</reference>
<sequence>MKISATIKNGYEENDITVTTEGNSKKISIPTKIGGLGSSINGGELLFLSLATCFCNDFYREASRRQIEVEAVEVTVSGEFNKEGESGSNINYDVNIQSPNHSREEINEIIRYVDEIAEIHNTLRKGVSVTLKN</sequence>
<comment type="caution">
    <text evidence="1">The sequence shown here is derived from an EMBL/GenBank/DDBJ whole genome shotgun (WGS) entry which is preliminary data.</text>
</comment>
<proteinExistence type="predicted"/>
<name>A0A7K1Y7K0_9SPHI</name>
<dbReference type="RefSeq" id="WP_160843716.1">
    <property type="nucleotide sequence ID" value="NZ_WVHT01000002.1"/>
</dbReference>
<dbReference type="Pfam" id="PF02566">
    <property type="entry name" value="OsmC"/>
    <property type="match status" value="1"/>
</dbReference>
<keyword evidence="2" id="KW-1185">Reference proteome</keyword>
<dbReference type="EMBL" id="WVHT01000002">
    <property type="protein sequence ID" value="MXV50552.1"/>
    <property type="molecule type" value="Genomic_DNA"/>
</dbReference>
<protein>
    <submittedName>
        <fullName evidence="1">OsmC family peroxiredoxin</fullName>
    </submittedName>
</protein>
<organism evidence="1 2">
    <name type="scientific">Hufsiella arboris</name>
    <dbReference type="NCBI Taxonomy" id="2695275"/>
    <lineage>
        <taxon>Bacteria</taxon>
        <taxon>Pseudomonadati</taxon>
        <taxon>Bacteroidota</taxon>
        <taxon>Sphingobacteriia</taxon>
        <taxon>Sphingobacteriales</taxon>
        <taxon>Sphingobacteriaceae</taxon>
        <taxon>Hufsiella</taxon>
    </lineage>
</organism>
<dbReference type="InterPro" id="IPR015946">
    <property type="entry name" value="KH_dom-like_a/b"/>
</dbReference>
<gene>
    <name evidence="1" type="ORF">GS399_06165</name>
</gene>
<dbReference type="SUPFAM" id="SSF82784">
    <property type="entry name" value="OsmC-like"/>
    <property type="match status" value="1"/>
</dbReference>
<dbReference type="Gene3D" id="3.30.300.20">
    <property type="match status" value="1"/>
</dbReference>
<dbReference type="InterPro" id="IPR036102">
    <property type="entry name" value="OsmC/Ohrsf"/>
</dbReference>
<dbReference type="Proteomes" id="UP000466586">
    <property type="component" value="Unassembled WGS sequence"/>
</dbReference>